<evidence type="ECO:0000256" key="14">
    <source>
        <dbReference type="SAM" id="MobiDB-lite"/>
    </source>
</evidence>
<keyword evidence="4" id="KW-0109">Calcium transport</keyword>
<evidence type="ECO:0000256" key="13">
    <source>
        <dbReference type="ARBA" id="ARBA00023303"/>
    </source>
</evidence>
<reference evidence="17 18" key="1">
    <citation type="journal article" date="2015" name="Genome Biol. Evol.">
        <title>Comparative Genomics of a Bacterivorous Green Alga Reveals Evolutionary Causalities and Consequences of Phago-Mixotrophic Mode of Nutrition.</title>
        <authorList>
            <person name="Burns J.A."/>
            <person name="Paasch A."/>
            <person name="Narechania A."/>
            <person name="Kim E."/>
        </authorList>
    </citation>
    <scope>NUCLEOTIDE SEQUENCE [LARGE SCALE GENOMIC DNA]</scope>
    <source>
        <strain evidence="17 18">PLY_AMNH</strain>
    </source>
</reference>
<keyword evidence="7" id="KW-0106">Calcium</keyword>
<feature type="transmembrane region" description="Helical" evidence="15">
    <location>
        <begin position="142"/>
        <end position="159"/>
    </location>
</feature>
<evidence type="ECO:0000256" key="11">
    <source>
        <dbReference type="ARBA" id="ARBA00023136"/>
    </source>
</evidence>
<evidence type="ECO:0000256" key="7">
    <source>
        <dbReference type="ARBA" id="ARBA00022837"/>
    </source>
</evidence>
<dbReference type="GO" id="GO:0005509">
    <property type="term" value="F:calcium ion binding"/>
    <property type="evidence" value="ECO:0007669"/>
    <property type="project" value="InterPro"/>
</dbReference>
<dbReference type="InterPro" id="IPR011992">
    <property type="entry name" value="EF-hand-dom_pair"/>
</dbReference>
<dbReference type="Gene3D" id="1.20.120.350">
    <property type="entry name" value="Voltage-gated potassium channels. Chain C"/>
    <property type="match status" value="1"/>
</dbReference>
<organism evidence="17 18">
    <name type="scientific">Cymbomonas tetramitiformis</name>
    <dbReference type="NCBI Taxonomy" id="36881"/>
    <lineage>
        <taxon>Eukaryota</taxon>
        <taxon>Viridiplantae</taxon>
        <taxon>Chlorophyta</taxon>
        <taxon>Pyramimonadophyceae</taxon>
        <taxon>Pyramimonadales</taxon>
        <taxon>Pyramimonadaceae</taxon>
        <taxon>Cymbomonas</taxon>
    </lineage>
</organism>
<dbReference type="PROSITE" id="PS00018">
    <property type="entry name" value="EF_HAND_1"/>
    <property type="match status" value="2"/>
</dbReference>
<keyword evidence="12" id="KW-0325">Glycoprotein</keyword>
<feature type="transmembrane region" description="Helical" evidence="15">
    <location>
        <begin position="180"/>
        <end position="207"/>
    </location>
</feature>
<evidence type="ECO:0000256" key="9">
    <source>
        <dbReference type="ARBA" id="ARBA00022989"/>
    </source>
</evidence>
<keyword evidence="6 15" id="KW-0812">Transmembrane</keyword>
<dbReference type="SUPFAM" id="SSF47473">
    <property type="entry name" value="EF-hand"/>
    <property type="match status" value="1"/>
</dbReference>
<accession>A0AAE0L2E8</accession>
<evidence type="ECO:0000313" key="17">
    <source>
        <dbReference type="EMBL" id="KAK3269626.1"/>
    </source>
</evidence>
<dbReference type="AlphaFoldDB" id="A0AAE0L2E8"/>
<feature type="domain" description="EF-hand" evidence="16">
    <location>
        <begin position="300"/>
        <end position="335"/>
    </location>
</feature>
<dbReference type="InterPro" id="IPR018247">
    <property type="entry name" value="EF_Hand_1_Ca_BS"/>
</dbReference>
<keyword evidence="10" id="KW-0406">Ion transport</keyword>
<dbReference type="InterPro" id="IPR002048">
    <property type="entry name" value="EF_hand_dom"/>
</dbReference>
<feature type="domain" description="EF-hand" evidence="16">
    <location>
        <begin position="338"/>
        <end position="373"/>
    </location>
</feature>
<dbReference type="GO" id="GO:0005891">
    <property type="term" value="C:voltage-gated calcium channel complex"/>
    <property type="evidence" value="ECO:0007669"/>
    <property type="project" value="TreeGrafter"/>
</dbReference>
<dbReference type="GO" id="GO:0008331">
    <property type="term" value="F:high voltage-gated calcium channel activity"/>
    <property type="evidence" value="ECO:0007669"/>
    <property type="project" value="TreeGrafter"/>
</dbReference>
<keyword evidence="3" id="KW-0597">Phosphoprotein</keyword>
<evidence type="ECO:0000256" key="8">
    <source>
        <dbReference type="ARBA" id="ARBA00022882"/>
    </source>
</evidence>
<dbReference type="Gene3D" id="1.10.238.10">
    <property type="entry name" value="EF-hand"/>
    <property type="match status" value="1"/>
</dbReference>
<feature type="transmembrane region" description="Helical" evidence="15">
    <location>
        <begin position="227"/>
        <end position="245"/>
    </location>
</feature>
<dbReference type="PANTHER" id="PTHR45628:SF7">
    <property type="entry name" value="VOLTAGE-DEPENDENT CALCIUM CHANNEL TYPE A SUBUNIT ALPHA-1"/>
    <property type="match status" value="1"/>
</dbReference>
<dbReference type="Proteomes" id="UP001190700">
    <property type="component" value="Unassembled WGS sequence"/>
</dbReference>
<keyword evidence="2" id="KW-0813">Transport</keyword>
<feature type="transmembrane region" description="Helical" evidence="15">
    <location>
        <begin position="257"/>
        <end position="282"/>
    </location>
</feature>
<dbReference type="Pfam" id="PF00520">
    <property type="entry name" value="Ion_trans"/>
    <property type="match status" value="1"/>
</dbReference>
<dbReference type="Gene3D" id="1.10.287.70">
    <property type="match status" value="1"/>
</dbReference>
<proteinExistence type="predicted"/>
<dbReference type="CDD" id="cd00051">
    <property type="entry name" value="EFh"/>
    <property type="match status" value="1"/>
</dbReference>
<evidence type="ECO:0000256" key="3">
    <source>
        <dbReference type="ARBA" id="ARBA00022553"/>
    </source>
</evidence>
<feature type="region of interest" description="Disordered" evidence="14">
    <location>
        <begin position="443"/>
        <end position="486"/>
    </location>
</feature>
<sequence>MGEPEYDISNFELPDDQTEIPDTDFKTLLNTSIFAKASRDWRFETTALTVIVLNACWIGVDLDYNPQNLESDDDETLPAGVFFVVENIFCFCFTSEIIVRLLAYLKVSYFFSDPKLKYWNIFDLVLVLMMVVETWILVLADAGLGELGVLSILRLMRLLRISRVFRMVPELGMMVKSMAAAARSVSSTFVLIIGLMYVFGIILTQWAQNSGYVAYVGHAQEEIDMELFFGDIPSSFLTLMQVLVFDDTFVVIRGCMLLSPLIGWILIIFIIIGAFTILNMLIGVLCEVVSTTTSDEKEKILRSKVNEAFAAIDEDCSGTISRKEFETRGLVLLQKIGISRDLLENAFDIIDSDRSGDIEHAEFVSLVFKLLKPPDSRDLLMVSKKLDVLNPVLDKQIEDHLEVKFQNLTHMLTNGEKGIAANKGTSRPLPTIAPLGGLLSKEASKDSDISEKRLVGLTVPGQTPRMTPVPGQMGDNSWHGNDSQDE</sequence>
<evidence type="ECO:0000256" key="10">
    <source>
        <dbReference type="ARBA" id="ARBA00023065"/>
    </source>
</evidence>
<evidence type="ECO:0000256" key="15">
    <source>
        <dbReference type="SAM" id="Phobius"/>
    </source>
</evidence>
<dbReference type="Pfam" id="PF13833">
    <property type="entry name" value="EF-hand_8"/>
    <property type="match status" value="2"/>
</dbReference>
<evidence type="ECO:0000256" key="6">
    <source>
        <dbReference type="ARBA" id="ARBA00022692"/>
    </source>
</evidence>
<dbReference type="InterPro" id="IPR005821">
    <property type="entry name" value="Ion_trans_dom"/>
</dbReference>
<comment type="subcellular location">
    <subcellularLocation>
        <location evidence="1">Membrane</location>
        <topology evidence="1">Multi-pass membrane protein</topology>
    </subcellularLocation>
</comment>
<keyword evidence="11 15" id="KW-0472">Membrane</keyword>
<dbReference type="SMART" id="SM00054">
    <property type="entry name" value="EFh"/>
    <property type="match status" value="2"/>
</dbReference>
<evidence type="ECO:0000256" key="5">
    <source>
        <dbReference type="ARBA" id="ARBA00022673"/>
    </source>
</evidence>
<keyword evidence="13" id="KW-0407">Ion channel</keyword>
<feature type="transmembrane region" description="Helical" evidence="15">
    <location>
        <begin position="117"/>
        <end position="136"/>
    </location>
</feature>
<dbReference type="EMBL" id="LGRX02010829">
    <property type="protein sequence ID" value="KAK3269626.1"/>
    <property type="molecule type" value="Genomic_DNA"/>
</dbReference>
<keyword evidence="18" id="KW-1185">Reference proteome</keyword>
<evidence type="ECO:0000256" key="12">
    <source>
        <dbReference type="ARBA" id="ARBA00023180"/>
    </source>
</evidence>
<feature type="transmembrane region" description="Helical" evidence="15">
    <location>
        <begin position="80"/>
        <end position="105"/>
    </location>
</feature>
<gene>
    <name evidence="17" type="ORF">CYMTET_21941</name>
</gene>
<evidence type="ECO:0000256" key="4">
    <source>
        <dbReference type="ARBA" id="ARBA00022568"/>
    </source>
</evidence>
<protein>
    <recommendedName>
        <fullName evidence="16">EF-hand domain-containing protein</fullName>
    </recommendedName>
</protein>
<keyword evidence="5" id="KW-0107">Calcium channel</keyword>
<feature type="compositionally biased region" description="Polar residues" evidence="14">
    <location>
        <begin position="474"/>
        <end position="486"/>
    </location>
</feature>
<feature type="compositionally biased region" description="Basic and acidic residues" evidence="14">
    <location>
        <begin position="443"/>
        <end position="454"/>
    </location>
</feature>
<comment type="caution">
    <text evidence="17">The sequence shown here is derived from an EMBL/GenBank/DDBJ whole genome shotgun (WGS) entry which is preliminary data.</text>
</comment>
<dbReference type="InterPro" id="IPR027359">
    <property type="entry name" value="Volt_channel_dom_sf"/>
</dbReference>
<dbReference type="PROSITE" id="PS50222">
    <property type="entry name" value="EF_HAND_2"/>
    <property type="match status" value="2"/>
</dbReference>
<name>A0AAE0L2E8_9CHLO</name>
<dbReference type="PANTHER" id="PTHR45628">
    <property type="entry name" value="VOLTAGE-DEPENDENT CALCIUM CHANNEL TYPE A SUBUNIT ALPHA-1"/>
    <property type="match status" value="1"/>
</dbReference>
<evidence type="ECO:0000256" key="1">
    <source>
        <dbReference type="ARBA" id="ARBA00004141"/>
    </source>
</evidence>
<keyword evidence="9 15" id="KW-1133">Transmembrane helix</keyword>
<evidence type="ECO:0000313" key="18">
    <source>
        <dbReference type="Proteomes" id="UP001190700"/>
    </source>
</evidence>
<evidence type="ECO:0000256" key="2">
    <source>
        <dbReference type="ARBA" id="ARBA00022448"/>
    </source>
</evidence>
<dbReference type="InterPro" id="IPR050599">
    <property type="entry name" value="VDCC_alpha-1_subunit"/>
</dbReference>
<keyword evidence="8" id="KW-0851">Voltage-gated channel</keyword>
<dbReference type="SUPFAM" id="SSF81324">
    <property type="entry name" value="Voltage-gated potassium channels"/>
    <property type="match status" value="1"/>
</dbReference>
<dbReference type="GO" id="GO:0098703">
    <property type="term" value="P:calcium ion import across plasma membrane"/>
    <property type="evidence" value="ECO:0007669"/>
    <property type="project" value="TreeGrafter"/>
</dbReference>
<evidence type="ECO:0000259" key="16">
    <source>
        <dbReference type="PROSITE" id="PS50222"/>
    </source>
</evidence>